<evidence type="ECO:0000256" key="1">
    <source>
        <dbReference type="SAM" id="MobiDB-lite"/>
    </source>
</evidence>
<comment type="caution">
    <text evidence="3">The sequence shown here is derived from an EMBL/GenBank/DDBJ whole genome shotgun (WGS) entry which is preliminary data.</text>
</comment>
<dbReference type="SUPFAM" id="SSF47473">
    <property type="entry name" value="EF-hand"/>
    <property type="match status" value="1"/>
</dbReference>
<dbReference type="InterPro" id="IPR011992">
    <property type="entry name" value="EF-hand-dom_pair"/>
</dbReference>
<sequence>MDGPPQMDMNPEAHAERVEQVYRLYVERWDYNGDGEATCDDINVQRSRLFRMLDQNKDGKLVSGEYRHAKFEDKSFMFFDFLRVDTNGTGAVELEEMEAVPHSQFLNADGDGNCTISPHEAMAMVRHTQMSGGKDHGPGSKSGRGGRAPRGGSPMVTGD</sequence>
<dbReference type="EMBL" id="JBHSCR010000005">
    <property type="protein sequence ID" value="MFC4347891.1"/>
    <property type="molecule type" value="Genomic_DNA"/>
</dbReference>
<feature type="compositionally biased region" description="Gly residues" evidence="1">
    <location>
        <begin position="140"/>
        <end position="149"/>
    </location>
</feature>
<organism evidence="3 4">
    <name type="scientific">Kordiimonas lipolytica</name>
    <dbReference type="NCBI Taxonomy" id="1662421"/>
    <lineage>
        <taxon>Bacteria</taxon>
        <taxon>Pseudomonadati</taxon>
        <taxon>Pseudomonadota</taxon>
        <taxon>Alphaproteobacteria</taxon>
        <taxon>Kordiimonadales</taxon>
        <taxon>Kordiimonadaceae</taxon>
        <taxon>Kordiimonas</taxon>
    </lineage>
</organism>
<evidence type="ECO:0000259" key="2">
    <source>
        <dbReference type="Pfam" id="PF13202"/>
    </source>
</evidence>
<feature type="domain" description="EF-hand" evidence="2">
    <location>
        <begin position="49"/>
        <end position="61"/>
    </location>
</feature>
<evidence type="ECO:0000313" key="4">
    <source>
        <dbReference type="Proteomes" id="UP001595776"/>
    </source>
</evidence>
<dbReference type="Proteomes" id="UP001595776">
    <property type="component" value="Unassembled WGS sequence"/>
</dbReference>
<evidence type="ECO:0000313" key="3">
    <source>
        <dbReference type="EMBL" id="MFC4347891.1"/>
    </source>
</evidence>
<dbReference type="RefSeq" id="WP_231727340.1">
    <property type="nucleotide sequence ID" value="NZ_JBHSCR010000005.1"/>
</dbReference>
<protein>
    <recommendedName>
        <fullName evidence="2">EF-hand domain-containing protein</fullName>
    </recommendedName>
</protein>
<feature type="compositionally biased region" description="Low complexity" evidence="1">
    <location>
        <begin position="150"/>
        <end position="159"/>
    </location>
</feature>
<keyword evidence="4" id="KW-1185">Reference proteome</keyword>
<feature type="region of interest" description="Disordered" evidence="1">
    <location>
        <begin position="129"/>
        <end position="159"/>
    </location>
</feature>
<dbReference type="InterPro" id="IPR018247">
    <property type="entry name" value="EF_Hand_1_Ca_BS"/>
</dbReference>
<dbReference type="Pfam" id="PF13202">
    <property type="entry name" value="EF-hand_5"/>
    <property type="match status" value="1"/>
</dbReference>
<reference evidence="4" key="1">
    <citation type="journal article" date="2019" name="Int. J. Syst. Evol. Microbiol.">
        <title>The Global Catalogue of Microorganisms (GCM) 10K type strain sequencing project: providing services to taxonomists for standard genome sequencing and annotation.</title>
        <authorList>
            <consortium name="The Broad Institute Genomics Platform"/>
            <consortium name="The Broad Institute Genome Sequencing Center for Infectious Disease"/>
            <person name="Wu L."/>
            <person name="Ma J."/>
        </authorList>
    </citation>
    <scope>NUCLEOTIDE SEQUENCE [LARGE SCALE GENOMIC DNA]</scope>
    <source>
        <strain evidence="4">CGMCC 1.15304</strain>
    </source>
</reference>
<name>A0ABV8UAR0_9PROT</name>
<dbReference type="InterPro" id="IPR002048">
    <property type="entry name" value="EF_hand_dom"/>
</dbReference>
<proteinExistence type="predicted"/>
<dbReference type="PROSITE" id="PS00018">
    <property type="entry name" value="EF_HAND_1"/>
    <property type="match status" value="1"/>
</dbReference>
<gene>
    <name evidence="3" type="ORF">ACFO5Q_08555</name>
</gene>
<dbReference type="Gene3D" id="1.10.238.10">
    <property type="entry name" value="EF-hand"/>
    <property type="match status" value="1"/>
</dbReference>
<accession>A0ABV8UAR0</accession>